<proteinExistence type="predicted"/>
<dbReference type="EMBL" id="QUSY01002602">
    <property type="protein sequence ID" value="RHY20590.1"/>
    <property type="molecule type" value="Genomic_DNA"/>
</dbReference>
<dbReference type="Proteomes" id="UP000285060">
    <property type="component" value="Unassembled WGS sequence"/>
</dbReference>
<comment type="caution">
    <text evidence="2">The sequence shown here is derived from an EMBL/GenBank/DDBJ whole genome shotgun (WGS) entry which is preliminary data.</text>
</comment>
<protein>
    <recommendedName>
        <fullName evidence="1">MULE transposase domain-containing protein</fullName>
    </recommendedName>
</protein>
<name>A0A3R6Y0P7_9STRA</name>
<dbReference type="Pfam" id="PF10551">
    <property type="entry name" value="MULE"/>
    <property type="match status" value="1"/>
</dbReference>
<accession>A0A3R6Y0P7</accession>
<feature type="domain" description="MULE transposase" evidence="1">
    <location>
        <begin position="334"/>
        <end position="431"/>
    </location>
</feature>
<dbReference type="InterPro" id="IPR018289">
    <property type="entry name" value="MULE_transposase_dom"/>
</dbReference>
<dbReference type="VEuPathDB" id="FungiDB:H310_10005"/>
<gene>
    <name evidence="2" type="ORF">DYB32_010003</name>
</gene>
<organism evidence="2 3">
    <name type="scientific">Aphanomyces invadans</name>
    <dbReference type="NCBI Taxonomy" id="157072"/>
    <lineage>
        <taxon>Eukaryota</taxon>
        <taxon>Sar</taxon>
        <taxon>Stramenopiles</taxon>
        <taxon>Oomycota</taxon>
        <taxon>Saprolegniomycetes</taxon>
        <taxon>Saprolegniales</taxon>
        <taxon>Verrucalvaceae</taxon>
        <taxon>Aphanomyces</taxon>
    </lineage>
</organism>
<evidence type="ECO:0000259" key="1">
    <source>
        <dbReference type="Pfam" id="PF10551"/>
    </source>
</evidence>
<evidence type="ECO:0000313" key="2">
    <source>
        <dbReference type="EMBL" id="RHY20590.1"/>
    </source>
</evidence>
<keyword evidence="3" id="KW-1185">Reference proteome</keyword>
<reference evidence="2 3" key="1">
    <citation type="submission" date="2018-08" db="EMBL/GenBank/DDBJ databases">
        <title>Aphanomyces genome sequencing and annotation.</title>
        <authorList>
            <person name="Minardi D."/>
            <person name="Oidtmann B."/>
            <person name="Van Der Giezen M."/>
            <person name="Studholme D.J."/>
        </authorList>
    </citation>
    <scope>NUCLEOTIDE SEQUENCE [LARGE SCALE GENOMIC DNA]</scope>
    <source>
        <strain evidence="2 3">NJM0002</strain>
    </source>
</reference>
<dbReference type="AlphaFoldDB" id="A0A3R6Y0P7"/>
<sequence>MGNSLAQLLSPIPRASSDEATFATNLRVDDTNGLVWTVDSRIASPRDDNMNYLENRNEALTPCMYESEGFSSLFEESSSGSEGNVCSLVGRKDSDPGDHDDEWEDSFNVASDWAERQKKRKPSIKEFLTFDNAKDNVAPSATRHSFKSRCTMCLGPDKHQMCTRYMDCLCRGQNNCFKRIKVVECLLNGECVAFKSGEYGECAPPNPRAMTRSIRNAADRLFAEGCTPSQVQHSLKQMIPAAAMPPLKHFQNRARYFRALQLHENSHPAEMVKLLMKSRFVDAVPENEFFSFGYDLVDNTPQIGFGGDSGGVFKIGITTKTLLRQMDATPSTFVFHWDATYKINSLAYPILICGITDPSGQFHLVAFFVIGKETTKEYEWAMKELVQVYKAVVGKDLLLDFVMADAATAPIAAVKSFPSLNVKSTLMCFYH</sequence>
<evidence type="ECO:0000313" key="3">
    <source>
        <dbReference type="Proteomes" id="UP000285060"/>
    </source>
</evidence>
<feature type="non-terminal residue" evidence="2">
    <location>
        <position position="431"/>
    </location>
</feature>